<dbReference type="Gene3D" id="3.40.50.300">
    <property type="entry name" value="P-loop containing nucleotide triphosphate hydrolases"/>
    <property type="match status" value="1"/>
</dbReference>
<evidence type="ECO:0000256" key="8">
    <source>
        <dbReference type="ARBA" id="ARBA00023080"/>
    </source>
</evidence>
<evidence type="ECO:0000313" key="14">
    <source>
        <dbReference type="EMBL" id="CAG8688394.1"/>
    </source>
</evidence>
<dbReference type="FunFam" id="3.90.950.10:FF:000003">
    <property type="entry name" value="Inosine triphosphate pyrophosphatase"/>
    <property type="match status" value="1"/>
</dbReference>
<dbReference type="InterPro" id="IPR002637">
    <property type="entry name" value="RdgB/HAM1"/>
</dbReference>
<evidence type="ECO:0000256" key="3">
    <source>
        <dbReference type="ARBA" id="ARBA00022490"/>
    </source>
</evidence>
<comment type="catalytic activity">
    <reaction evidence="13">
        <text>N(6)-hydroxy-dATP + H2O = N(6)-hydroxy-dAMP + diphosphate + H(+)</text>
        <dbReference type="Rhea" id="RHEA:83971"/>
        <dbReference type="ChEBI" id="CHEBI:15377"/>
        <dbReference type="ChEBI" id="CHEBI:15378"/>
        <dbReference type="ChEBI" id="CHEBI:33019"/>
        <dbReference type="ChEBI" id="CHEBI:233529"/>
        <dbReference type="ChEBI" id="CHEBI:233530"/>
    </reaction>
    <physiologicalReaction direction="left-to-right" evidence="13">
        <dbReference type="Rhea" id="RHEA:83972"/>
    </physiologicalReaction>
</comment>
<comment type="similarity">
    <text evidence="2">Belongs to the HAM1 NTPase family.</text>
</comment>
<dbReference type="GO" id="GO:0036220">
    <property type="term" value="F:ITP diphosphatase activity"/>
    <property type="evidence" value="ECO:0007669"/>
    <property type="project" value="UniProtKB-EC"/>
</dbReference>
<dbReference type="PANTHER" id="PTHR11067">
    <property type="entry name" value="INOSINE TRIPHOSPHATE PYROPHOSPHATASE/HAM1 PROTEIN"/>
    <property type="match status" value="1"/>
</dbReference>
<sequence length="1048" mass="119440">MKDNSSINVIIPTKRASITNDIFPPTPSSSKSTLQFASLGTIPNLISSDAILDSIDRKRESLLRQATPTRQLNIQQDSIFLDNTDASSINSIKTDQETDLMQIITEQIDETAIPAIYPSSLRQEDEKYEKLQEFREIYSLKPKNINVNKRKRCESHYSADGLFKTSGIHPIYRHSSPIETDKLKKIMLYLKRYHMIAIRGAKERSRTIRSQLNSNINRYNILLRIDPIILSEFDPTLGYRLLNDFVSTYLNEDFTEACLFTLQSTFGPDEILMAEQVRSKIRLEYLPDIPEYRMDKYSTAFYKTRHSKDPFFATIRGIIECVWIPTFVIFSHTFCCYNSECRNKSYLHVVPNARTNRVIKRTEDKEYLNTSTSATLHDIDLYCSHCEQEMKEMTADRVYTIRQRIRLSCVNENENDGSFTNSILAFVEDELVNNIEIGQIIDVIGLVGRHFPTLNDGIYCTNSWYDNGLHIEVNNIKRVNSNKIRISERSFDENHSCVLPDVIVSLQKANLSAWAFTQRLIDVFCDDIAPRPTCRKIKLFLLLSLMALSEQTSKKQGNSPSVHFMILSNGFNPIVPRIMRRASELKRHEEWTHGLDKEKQSLFVLQDEQHTGKESDGILLVNLDTLDRHGTESLKLVMSKSSKLSVQNLRVHLDTCCWGWSVAKPTFGNQTGSSENEGIDRICNDAIKSIIDTFHLVIYLNESIDSEENIFLVDHLLEQEAIYLEEKEHKKKLTVLAFEEFKQFIAVASSIEVRYFLMCRKLEGASQGFTSSTAFFESLLKIARCHAKLCLRYVGSVDDALVSILAIEETLVAKYGSSASVLGFAPLSDDQENIHKLYTSKKTTSNGPLFPGNEPISVDHRSVDQEEENRERMFCTLVQNISKNDDDEMAKMFQHVLRVLSSFDDEFFLPFLTTIMATKKPTKLVFVTGNSNKLKEVQTILGSTVNLINHKLDLAEIQGTTQEISVEKCRKASIALNGPVITEDTCLCFNALKGLPGPYIKWFLDKLEHDGLNKLLVGFEDKSAYALCTFAYSSGPDSEPILFEGRTD</sequence>
<dbReference type="InterPro" id="IPR027417">
    <property type="entry name" value="P-loop_NTPase"/>
</dbReference>
<organism evidence="14 15">
    <name type="scientific">Funneliformis caledonium</name>
    <dbReference type="NCBI Taxonomy" id="1117310"/>
    <lineage>
        <taxon>Eukaryota</taxon>
        <taxon>Fungi</taxon>
        <taxon>Fungi incertae sedis</taxon>
        <taxon>Mucoromycota</taxon>
        <taxon>Glomeromycotina</taxon>
        <taxon>Glomeromycetes</taxon>
        <taxon>Glomerales</taxon>
        <taxon>Glomeraceae</taxon>
        <taxon>Funneliformis</taxon>
    </lineage>
</organism>
<evidence type="ECO:0000256" key="7">
    <source>
        <dbReference type="ARBA" id="ARBA00022842"/>
    </source>
</evidence>
<dbReference type="EMBL" id="CAJVPQ010006695">
    <property type="protein sequence ID" value="CAG8688394.1"/>
    <property type="molecule type" value="Genomic_DNA"/>
</dbReference>
<evidence type="ECO:0000256" key="1">
    <source>
        <dbReference type="ARBA" id="ARBA00004496"/>
    </source>
</evidence>
<keyword evidence="6" id="KW-0378">Hydrolase</keyword>
<dbReference type="CDD" id="cd00985">
    <property type="entry name" value="Maf_Ham1"/>
    <property type="match status" value="1"/>
</dbReference>
<dbReference type="EC" id="3.6.1.66" evidence="10"/>
<dbReference type="Proteomes" id="UP000789570">
    <property type="component" value="Unassembled WGS sequence"/>
</dbReference>
<keyword evidence="5" id="KW-0547">Nucleotide-binding</keyword>
<proteinExistence type="inferred from homology"/>
<evidence type="ECO:0000256" key="6">
    <source>
        <dbReference type="ARBA" id="ARBA00022801"/>
    </source>
</evidence>
<evidence type="ECO:0000256" key="12">
    <source>
        <dbReference type="ARBA" id="ARBA00093255"/>
    </source>
</evidence>
<evidence type="ECO:0000313" key="15">
    <source>
        <dbReference type="Proteomes" id="UP000789570"/>
    </source>
</evidence>
<dbReference type="PANTHER" id="PTHR11067:SF9">
    <property type="entry name" value="INOSINE TRIPHOSPHATE PYROPHOSPHATASE"/>
    <property type="match status" value="1"/>
</dbReference>
<reference evidence="14" key="1">
    <citation type="submission" date="2021-06" db="EMBL/GenBank/DDBJ databases">
        <authorList>
            <person name="Kallberg Y."/>
            <person name="Tangrot J."/>
            <person name="Rosling A."/>
        </authorList>
    </citation>
    <scope>NUCLEOTIDE SEQUENCE</scope>
    <source>
        <strain evidence="14">UK204</strain>
    </source>
</reference>
<keyword evidence="15" id="KW-1185">Reference proteome</keyword>
<evidence type="ECO:0000256" key="10">
    <source>
        <dbReference type="ARBA" id="ARBA00066468"/>
    </source>
</evidence>
<name>A0A9N9HHM6_9GLOM</name>
<feature type="non-terminal residue" evidence="14">
    <location>
        <position position="1"/>
    </location>
</feature>
<gene>
    <name evidence="14" type="ORF">FCALED_LOCUS12827</name>
</gene>
<dbReference type="GO" id="GO:0009143">
    <property type="term" value="P:nucleoside triphosphate catabolic process"/>
    <property type="evidence" value="ECO:0007669"/>
    <property type="project" value="InterPro"/>
</dbReference>
<evidence type="ECO:0000256" key="13">
    <source>
        <dbReference type="ARBA" id="ARBA00093271"/>
    </source>
</evidence>
<dbReference type="OrthoDB" id="2015372at2759"/>
<protein>
    <recommendedName>
        <fullName evidence="10">XTP/dITP diphosphatase</fullName>
        <ecNumber evidence="10">3.6.1.66</ecNumber>
    </recommendedName>
</protein>
<dbReference type="GO" id="GO:0000166">
    <property type="term" value="F:nucleotide binding"/>
    <property type="evidence" value="ECO:0007669"/>
    <property type="project" value="UniProtKB-KW"/>
</dbReference>
<comment type="function">
    <text evidence="9">Pyrophosphatase that hydrolyzes the non-canonical purine nucleotides inosine triphosphate (ITP), deoxyinosine triphosphate (dITP) as well as 2'-deoxy-N-6-hydroxylaminopurine triphosphate (dHAPTP) and xanthosine 5'-triphosphate (XTP) to their respective monophosphate derivatives. The enzyme does not distinguish between the deoxy- and ribose forms. Probably excludes non-canonical purines from RNA and DNA precursor pools, thus preventing their incorporation into RNA and DNA and avoiding chromosomal lesions.</text>
</comment>
<evidence type="ECO:0000256" key="2">
    <source>
        <dbReference type="ARBA" id="ARBA00008023"/>
    </source>
</evidence>
<comment type="catalytic activity">
    <reaction evidence="11">
        <text>ITP + H2O = IMP + diphosphate + H(+)</text>
        <dbReference type="Rhea" id="RHEA:29399"/>
        <dbReference type="ChEBI" id="CHEBI:15377"/>
        <dbReference type="ChEBI" id="CHEBI:15378"/>
        <dbReference type="ChEBI" id="CHEBI:33019"/>
        <dbReference type="ChEBI" id="CHEBI:58053"/>
        <dbReference type="ChEBI" id="CHEBI:61402"/>
        <dbReference type="EC" id="3.6.1.66"/>
    </reaction>
    <physiologicalReaction direction="left-to-right" evidence="11">
        <dbReference type="Rhea" id="RHEA:29400"/>
    </physiologicalReaction>
</comment>
<dbReference type="GO" id="GO:0046872">
    <property type="term" value="F:metal ion binding"/>
    <property type="evidence" value="ECO:0007669"/>
    <property type="project" value="UniProtKB-KW"/>
</dbReference>
<dbReference type="Gene3D" id="3.90.950.10">
    <property type="match status" value="1"/>
</dbReference>
<evidence type="ECO:0000256" key="5">
    <source>
        <dbReference type="ARBA" id="ARBA00022741"/>
    </source>
</evidence>
<dbReference type="AlphaFoldDB" id="A0A9N9HHM6"/>
<accession>A0A9N9HHM6</accession>
<comment type="catalytic activity">
    <reaction evidence="12">
        <text>dITP + H2O = dIMP + diphosphate + H(+)</text>
        <dbReference type="Rhea" id="RHEA:28342"/>
        <dbReference type="ChEBI" id="CHEBI:15377"/>
        <dbReference type="ChEBI" id="CHEBI:15378"/>
        <dbReference type="ChEBI" id="CHEBI:33019"/>
        <dbReference type="ChEBI" id="CHEBI:61194"/>
        <dbReference type="ChEBI" id="CHEBI:61382"/>
        <dbReference type="EC" id="3.6.1.66"/>
    </reaction>
    <physiologicalReaction direction="left-to-right" evidence="12">
        <dbReference type="Rhea" id="RHEA:28343"/>
    </physiologicalReaction>
</comment>
<dbReference type="Pfam" id="PF01725">
    <property type="entry name" value="Ham1p_like"/>
    <property type="match status" value="1"/>
</dbReference>
<evidence type="ECO:0000256" key="4">
    <source>
        <dbReference type="ARBA" id="ARBA00022723"/>
    </source>
</evidence>
<dbReference type="GO" id="GO:0005737">
    <property type="term" value="C:cytoplasm"/>
    <property type="evidence" value="ECO:0007669"/>
    <property type="project" value="UniProtKB-SubCell"/>
</dbReference>
<keyword evidence="8" id="KW-0546">Nucleotide metabolism</keyword>
<comment type="subcellular location">
    <subcellularLocation>
        <location evidence="1">Cytoplasm</location>
    </subcellularLocation>
</comment>
<evidence type="ECO:0000256" key="9">
    <source>
        <dbReference type="ARBA" id="ARBA00054940"/>
    </source>
</evidence>
<keyword evidence="4" id="KW-0479">Metal-binding</keyword>
<dbReference type="GO" id="GO:0009117">
    <property type="term" value="P:nucleotide metabolic process"/>
    <property type="evidence" value="ECO:0007669"/>
    <property type="project" value="UniProtKB-KW"/>
</dbReference>
<keyword evidence="7" id="KW-0460">Magnesium</keyword>
<evidence type="ECO:0000256" key="11">
    <source>
        <dbReference type="ARBA" id="ARBA00093218"/>
    </source>
</evidence>
<comment type="caution">
    <text evidence="14">The sequence shown here is derived from an EMBL/GenBank/DDBJ whole genome shotgun (WGS) entry which is preliminary data.</text>
</comment>
<dbReference type="SUPFAM" id="SSF52972">
    <property type="entry name" value="ITPase-like"/>
    <property type="match status" value="1"/>
</dbReference>
<dbReference type="InterPro" id="IPR029001">
    <property type="entry name" value="ITPase-like_fam"/>
</dbReference>
<keyword evidence="3" id="KW-0963">Cytoplasm</keyword>